<dbReference type="Pfam" id="PF02784">
    <property type="entry name" value="Orn_Arg_deC_N"/>
    <property type="match status" value="1"/>
</dbReference>
<feature type="signal peptide" evidence="5">
    <location>
        <begin position="1"/>
        <end position="21"/>
    </location>
</feature>
<sequence length="141" mass="14378">MKGRKERALIVLAAEIEAVLALGVSPDRIVYANPCKVEAHIGMQLSVGSTSPPSDSREEVEKIMKVAPQMFPPNSLKAPDDGGARCPLGPKCGALPEEVTPLLQAAHAASSGGIRVSFHVGGGATHSACLQGAIAACQGGV</sequence>
<evidence type="ECO:0000259" key="6">
    <source>
        <dbReference type="Pfam" id="PF02784"/>
    </source>
</evidence>
<keyword evidence="5" id="KW-0732">Signal</keyword>
<evidence type="ECO:0000256" key="1">
    <source>
        <dbReference type="ARBA" id="ARBA00001933"/>
    </source>
</evidence>
<dbReference type="AlphaFoldDB" id="A0A835HDP4"/>
<evidence type="ECO:0000256" key="5">
    <source>
        <dbReference type="SAM" id="SignalP"/>
    </source>
</evidence>
<evidence type="ECO:0000256" key="3">
    <source>
        <dbReference type="ARBA" id="ARBA00022898"/>
    </source>
</evidence>
<keyword evidence="8" id="KW-1185">Reference proteome</keyword>
<dbReference type="GO" id="GO:0004586">
    <property type="term" value="F:ornithine decarboxylase activity"/>
    <property type="evidence" value="ECO:0007669"/>
    <property type="project" value="TreeGrafter"/>
</dbReference>
<dbReference type="PANTHER" id="PTHR11482">
    <property type="entry name" value="ARGININE/DIAMINOPIMELATE/ORNITHINE DECARBOXYLASE"/>
    <property type="match status" value="1"/>
</dbReference>
<keyword evidence="4" id="KW-0456">Lyase</keyword>
<evidence type="ECO:0000313" key="7">
    <source>
        <dbReference type="EMBL" id="KAF9597210.1"/>
    </source>
</evidence>
<evidence type="ECO:0000256" key="2">
    <source>
        <dbReference type="ARBA" id="ARBA00008872"/>
    </source>
</evidence>
<dbReference type="PANTHER" id="PTHR11482:SF6">
    <property type="entry name" value="ORNITHINE DECARBOXYLASE 1-RELATED"/>
    <property type="match status" value="1"/>
</dbReference>
<protein>
    <recommendedName>
        <fullName evidence="6">Orn/DAP/Arg decarboxylase 2 N-terminal domain-containing protein</fullName>
    </recommendedName>
</protein>
<dbReference type="EMBL" id="JADFTS010000007">
    <property type="protein sequence ID" value="KAF9597210.1"/>
    <property type="molecule type" value="Genomic_DNA"/>
</dbReference>
<comment type="cofactor">
    <cofactor evidence="1">
        <name>pyridoxal 5'-phosphate</name>
        <dbReference type="ChEBI" id="CHEBI:597326"/>
    </cofactor>
</comment>
<feature type="domain" description="Orn/DAP/Arg decarboxylase 2 N-terminal" evidence="6">
    <location>
        <begin position="13"/>
        <end position="134"/>
    </location>
</feature>
<organism evidence="7 8">
    <name type="scientific">Coptis chinensis</name>
    <dbReference type="NCBI Taxonomy" id="261450"/>
    <lineage>
        <taxon>Eukaryota</taxon>
        <taxon>Viridiplantae</taxon>
        <taxon>Streptophyta</taxon>
        <taxon>Embryophyta</taxon>
        <taxon>Tracheophyta</taxon>
        <taxon>Spermatophyta</taxon>
        <taxon>Magnoliopsida</taxon>
        <taxon>Ranunculales</taxon>
        <taxon>Ranunculaceae</taxon>
        <taxon>Coptidoideae</taxon>
        <taxon>Coptis</taxon>
    </lineage>
</organism>
<evidence type="ECO:0000256" key="4">
    <source>
        <dbReference type="ARBA" id="ARBA00023239"/>
    </source>
</evidence>
<dbReference type="GO" id="GO:0033387">
    <property type="term" value="P:putrescine biosynthetic process from arginine, via ornithine"/>
    <property type="evidence" value="ECO:0007669"/>
    <property type="project" value="TreeGrafter"/>
</dbReference>
<gene>
    <name evidence="7" type="ORF">IFM89_016351</name>
</gene>
<dbReference type="InterPro" id="IPR022644">
    <property type="entry name" value="De-COase2_N"/>
</dbReference>
<evidence type="ECO:0000313" key="8">
    <source>
        <dbReference type="Proteomes" id="UP000631114"/>
    </source>
</evidence>
<dbReference type="Gene3D" id="3.20.20.10">
    <property type="entry name" value="Alanine racemase"/>
    <property type="match status" value="1"/>
</dbReference>
<reference evidence="7 8" key="1">
    <citation type="submission" date="2020-10" db="EMBL/GenBank/DDBJ databases">
        <title>The Coptis chinensis genome and diversification of protoberbering-type alkaloids.</title>
        <authorList>
            <person name="Wang B."/>
            <person name="Shu S."/>
            <person name="Song C."/>
            <person name="Liu Y."/>
        </authorList>
    </citation>
    <scope>NUCLEOTIDE SEQUENCE [LARGE SCALE GENOMIC DNA]</scope>
    <source>
        <strain evidence="7">HL-2020</strain>
        <tissue evidence="7">Leaf</tissue>
    </source>
</reference>
<comment type="similarity">
    <text evidence="2">Belongs to the Orn/Lys/Arg decarboxylase class-II family.</text>
</comment>
<comment type="caution">
    <text evidence="7">The sequence shown here is derived from an EMBL/GenBank/DDBJ whole genome shotgun (WGS) entry which is preliminary data.</text>
</comment>
<proteinExistence type="inferred from homology"/>
<dbReference type="SUPFAM" id="SSF51419">
    <property type="entry name" value="PLP-binding barrel"/>
    <property type="match status" value="1"/>
</dbReference>
<dbReference type="InterPro" id="IPR002433">
    <property type="entry name" value="Orn_de-COase"/>
</dbReference>
<keyword evidence="3" id="KW-0663">Pyridoxal phosphate</keyword>
<dbReference type="InterPro" id="IPR029066">
    <property type="entry name" value="PLP-binding_barrel"/>
</dbReference>
<accession>A0A835HDP4</accession>
<feature type="chain" id="PRO_5032523952" description="Orn/DAP/Arg decarboxylase 2 N-terminal domain-containing protein" evidence="5">
    <location>
        <begin position="22"/>
        <end position="141"/>
    </location>
</feature>
<dbReference type="GO" id="GO:0005737">
    <property type="term" value="C:cytoplasm"/>
    <property type="evidence" value="ECO:0007669"/>
    <property type="project" value="TreeGrafter"/>
</dbReference>
<dbReference type="OrthoDB" id="5034579at2759"/>
<name>A0A835HDP4_9MAGN</name>
<dbReference type="Proteomes" id="UP000631114">
    <property type="component" value="Unassembled WGS sequence"/>
</dbReference>